<proteinExistence type="predicted"/>
<feature type="domain" description="DNA primase/polymerase bifunctional N-terminal" evidence="2">
    <location>
        <begin position="7"/>
        <end position="159"/>
    </location>
</feature>
<reference evidence="4" key="1">
    <citation type="submission" date="2015-04" db="EMBL/GenBank/DDBJ databases">
        <title>Genome sequence of Mycobacterium arupense GUC1.</title>
        <authorList>
            <person name="Greninger A.L."/>
            <person name="Cunningham G."/>
            <person name="Chiu C.Y."/>
            <person name="Miller S."/>
        </authorList>
    </citation>
    <scope>NUCLEOTIDE SEQUENCE [LARGE SCALE GENOMIC DNA]</scope>
    <source>
        <strain evidence="4">GUC1</strain>
    </source>
</reference>
<accession>A0A0F5MVW4</accession>
<gene>
    <name evidence="3" type="ORF">WR43_12200</name>
</gene>
<feature type="compositionally biased region" description="Basic and acidic residues" evidence="1">
    <location>
        <begin position="463"/>
        <end position="474"/>
    </location>
</feature>
<dbReference type="RefSeq" id="WP_046189856.1">
    <property type="nucleotide sequence ID" value="NZ_JACKUJ010000003.1"/>
</dbReference>
<dbReference type="OrthoDB" id="3218228at2"/>
<dbReference type="Pfam" id="PF09250">
    <property type="entry name" value="Prim-Pol"/>
    <property type="match status" value="1"/>
</dbReference>
<dbReference type="SUPFAM" id="SSF101898">
    <property type="entry name" value="NHL repeat"/>
    <property type="match status" value="1"/>
</dbReference>
<dbReference type="InterPro" id="IPR015330">
    <property type="entry name" value="DNA_primase/pol_bifunc_N"/>
</dbReference>
<dbReference type="PATRIC" id="fig|342002.3.peg.3500"/>
<evidence type="ECO:0000259" key="2">
    <source>
        <dbReference type="SMART" id="SM00943"/>
    </source>
</evidence>
<evidence type="ECO:0000313" key="3">
    <source>
        <dbReference type="EMBL" id="KKB98910.1"/>
    </source>
</evidence>
<feature type="region of interest" description="Disordered" evidence="1">
    <location>
        <begin position="459"/>
        <end position="489"/>
    </location>
</feature>
<dbReference type="Proteomes" id="UP000034416">
    <property type="component" value="Unassembled WGS sequence"/>
</dbReference>
<dbReference type="EMBL" id="LASW01000051">
    <property type="protein sequence ID" value="KKB98910.1"/>
    <property type="molecule type" value="Genomic_DNA"/>
</dbReference>
<name>A0A0F5MVW4_9MYCO</name>
<sequence length="507" mass="54119">MPSMKYLQFYWDRKCVLLPGSGRTKKIKKGCASWNLIDTRRNLDMLKGNAKVVNGTGGLLVVDVDPKNGGSVEALRGRFPDLPDTRAVQTVTPHPDGFGTHLIFTIPNDVRITHRGLGAGIDIPHSVMLPGSVIRCEDGVNRTYALVNDVEPAAAPLGLIAAIDKGQDSGIAPEPASSDDDDAVVQSLVDKFADAGPGERNAVFLQVAPAVIRLKGAIGAQMLENAYLGDDVSWIKSALRGALQKYSGADAPNPIARSRYLVDVLQQLSSSARYGLWNGKTGTTDRKVQLAVVRLCEATGLMSATASLRTLALLTGLEPKTIGSAVRRLTVSGRLCVVGTDDEGAAEYAPILGESTTVISKGESPIRGFSVDPLGDVWLSDGLTGRHSHVFDLVDGGVCRAKQIATAGGMGVDTARDALKALVEAEMLVKQGTVYSVPADVDQVAEKLAAERGGKEKRAKLTARIDAERARPRGDATPAPDDVDANDIDEEWRRWQDEELMRQLGII</sequence>
<evidence type="ECO:0000256" key="1">
    <source>
        <dbReference type="SAM" id="MobiDB-lite"/>
    </source>
</evidence>
<protein>
    <recommendedName>
        <fullName evidence="2">DNA primase/polymerase bifunctional N-terminal domain-containing protein</fullName>
    </recommendedName>
</protein>
<dbReference type="SMART" id="SM00943">
    <property type="entry name" value="Prim-Pol"/>
    <property type="match status" value="1"/>
</dbReference>
<evidence type="ECO:0000313" key="4">
    <source>
        <dbReference type="Proteomes" id="UP000034416"/>
    </source>
</evidence>
<dbReference type="AlphaFoldDB" id="A0A0F5MVW4"/>
<organism evidence="3 4">
    <name type="scientific">Mycolicibacter arupensis</name>
    <dbReference type="NCBI Taxonomy" id="342002"/>
    <lineage>
        <taxon>Bacteria</taxon>
        <taxon>Bacillati</taxon>
        <taxon>Actinomycetota</taxon>
        <taxon>Actinomycetes</taxon>
        <taxon>Mycobacteriales</taxon>
        <taxon>Mycobacteriaceae</taxon>
        <taxon>Mycolicibacter</taxon>
    </lineage>
</organism>
<comment type="caution">
    <text evidence="3">The sequence shown here is derived from an EMBL/GenBank/DDBJ whole genome shotgun (WGS) entry which is preliminary data.</text>
</comment>